<dbReference type="EMBL" id="JAOCIZ010000187">
    <property type="protein sequence ID" value="MDH1507928.1"/>
    <property type="molecule type" value="Genomic_DNA"/>
</dbReference>
<dbReference type="Proteomes" id="UP001161704">
    <property type="component" value="Unassembled WGS sequence"/>
</dbReference>
<dbReference type="AlphaFoldDB" id="A0A443XHZ3"/>
<accession>A0A443XHZ3</accession>
<name>A0A443XHZ3_AERCA</name>
<protein>
    <submittedName>
        <fullName evidence="1">Uncharacterized protein</fullName>
    </submittedName>
</protein>
<proteinExistence type="predicted"/>
<gene>
    <name evidence="1" type="ORF">N5I20_23105</name>
</gene>
<dbReference type="RefSeq" id="WP_103828338.1">
    <property type="nucleotide sequence ID" value="NZ_JAOCIZ010000187.1"/>
</dbReference>
<sequence length="177" mass="20036">MLLTKAHVRKCPHFNDDLLGQEPSASMTEFLEKFSEHEDQEICFGRLMEVMQDYLLSIRVQIGQRLIAANGGSGLSLELGDEKGALAVVFPEPSARRGYRVSFYDVNGPFTHEVFSSVDECVLHAIKRGYRTHAPGRLDQLADLPSWVRGVKWTSLLLRYQGNPHQFLLDNPNYLDS</sequence>
<evidence type="ECO:0000313" key="1">
    <source>
        <dbReference type="EMBL" id="MDH1507928.1"/>
    </source>
</evidence>
<organism evidence="1 2">
    <name type="scientific">Aeromonas caviae</name>
    <name type="common">Aeromonas punctata</name>
    <dbReference type="NCBI Taxonomy" id="648"/>
    <lineage>
        <taxon>Bacteria</taxon>
        <taxon>Pseudomonadati</taxon>
        <taxon>Pseudomonadota</taxon>
        <taxon>Gammaproteobacteria</taxon>
        <taxon>Aeromonadales</taxon>
        <taxon>Aeromonadaceae</taxon>
        <taxon>Aeromonas</taxon>
    </lineage>
</organism>
<reference evidence="1" key="1">
    <citation type="submission" date="2022-09" db="EMBL/GenBank/DDBJ databases">
        <title>Intensive care unit water sources are persistently colonized with multi-drug resistant bacteria and are the site of extensive horizontal gene transfer of antibiotic resistance genes.</title>
        <authorList>
            <person name="Diorio-Toth L."/>
        </authorList>
    </citation>
    <scope>NUCLEOTIDE SEQUENCE</scope>
    <source>
        <strain evidence="1">GD03710</strain>
    </source>
</reference>
<comment type="caution">
    <text evidence="1">The sequence shown here is derived from an EMBL/GenBank/DDBJ whole genome shotgun (WGS) entry which is preliminary data.</text>
</comment>
<evidence type="ECO:0000313" key="2">
    <source>
        <dbReference type="Proteomes" id="UP001161704"/>
    </source>
</evidence>